<accession>A0A0E4A2Y6</accession>
<name>A0A0E4A2Y6_RHOER</name>
<protein>
    <submittedName>
        <fullName evidence="2">VOC family protein</fullName>
    </submittedName>
</protein>
<feature type="domain" description="VOC" evidence="1">
    <location>
        <begin position="4"/>
        <end position="114"/>
    </location>
</feature>
<dbReference type="Proteomes" id="UP000627573">
    <property type="component" value="Unassembled WGS sequence"/>
</dbReference>
<dbReference type="PROSITE" id="PS51819">
    <property type="entry name" value="VOC"/>
    <property type="match status" value="1"/>
</dbReference>
<dbReference type="KEGG" id="reb:XU06_02405"/>
<dbReference type="EMBL" id="JAECSB010000064">
    <property type="protein sequence ID" value="MBH5144616.1"/>
    <property type="molecule type" value="Genomic_DNA"/>
</dbReference>
<reference evidence="3" key="2">
    <citation type="submission" date="2023-08" db="EMBL/GenBank/DDBJ databases">
        <title>Isolation and Characterization of Rhodococcus erythropolis MGMM8.</title>
        <authorList>
            <person name="Diabankana R.G.C."/>
            <person name="Afordoanyi D.M."/>
            <person name="Validov S.Z."/>
        </authorList>
    </citation>
    <scope>NUCLEOTIDE SEQUENCE</scope>
    <source>
        <strain evidence="3">MGMM8</strain>
    </source>
</reference>
<dbReference type="SUPFAM" id="SSF54593">
    <property type="entry name" value="Glyoxalase/Bleomycin resistance protein/Dihydroxybiphenyl dioxygenase"/>
    <property type="match status" value="1"/>
</dbReference>
<dbReference type="Pfam" id="PF18029">
    <property type="entry name" value="Glyoxalase_6"/>
    <property type="match status" value="1"/>
</dbReference>
<dbReference type="RefSeq" id="WP_029254326.1">
    <property type="nucleotide sequence ID" value="NZ_BHXB01000001.1"/>
</dbReference>
<sequence>MIGQVDEVVVDCSSPIALAKFWAGILGGQPVERNTAWAFVDPPGWTRLAFQRVPESKLTKNRLHIDVSVDDVVAATEAAERLGATRVGTVQQDPAGTFQVLLDPEGNEWCVVRSIGR</sequence>
<evidence type="ECO:0000259" key="1">
    <source>
        <dbReference type="PROSITE" id="PS51819"/>
    </source>
</evidence>
<evidence type="ECO:0000313" key="4">
    <source>
        <dbReference type="Proteomes" id="UP000627573"/>
    </source>
</evidence>
<evidence type="ECO:0000313" key="3">
    <source>
        <dbReference type="EMBL" id="WGV50114.1"/>
    </source>
</evidence>
<evidence type="ECO:0000313" key="2">
    <source>
        <dbReference type="EMBL" id="MBH5144616.1"/>
    </source>
</evidence>
<organism evidence="2 4">
    <name type="scientific">Rhodococcus erythropolis</name>
    <name type="common">Arthrobacter picolinophilus</name>
    <dbReference type="NCBI Taxonomy" id="1833"/>
    <lineage>
        <taxon>Bacteria</taxon>
        <taxon>Bacillati</taxon>
        <taxon>Actinomycetota</taxon>
        <taxon>Actinomycetes</taxon>
        <taxon>Mycobacteriales</taxon>
        <taxon>Nocardiaceae</taxon>
        <taxon>Rhodococcus</taxon>
        <taxon>Rhodococcus erythropolis group</taxon>
    </lineage>
</organism>
<dbReference type="EMBL" id="CP124545">
    <property type="protein sequence ID" value="WGV50114.1"/>
    <property type="molecule type" value="Genomic_DNA"/>
</dbReference>
<keyword evidence="4" id="KW-1185">Reference proteome</keyword>
<dbReference type="InterPro" id="IPR029068">
    <property type="entry name" value="Glyas_Bleomycin-R_OHBP_Dase"/>
</dbReference>
<dbReference type="PANTHER" id="PTHR35908:SF1">
    <property type="entry name" value="CONSERVED PROTEIN"/>
    <property type="match status" value="1"/>
</dbReference>
<gene>
    <name evidence="2" type="ORF">I3517_18605</name>
    <name evidence="3" type="ORF">QIE55_02460</name>
</gene>
<dbReference type="CDD" id="cd06587">
    <property type="entry name" value="VOC"/>
    <property type="match status" value="1"/>
</dbReference>
<dbReference type="Proteomes" id="UP001230933">
    <property type="component" value="Chromosome"/>
</dbReference>
<dbReference type="PANTHER" id="PTHR35908">
    <property type="entry name" value="HYPOTHETICAL FUSION PROTEIN"/>
    <property type="match status" value="1"/>
</dbReference>
<dbReference type="AlphaFoldDB" id="A0A0E4A2Y6"/>
<dbReference type="GeneID" id="57483664"/>
<dbReference type="InterPro" id="IPR037523">
    <property type="entry name" value="VOC_core"/>
</dbReference>
<dbReference type="Gene3D" id="3.10.180.10">
    <property type="entry name" value="2,3-Dihydroxybiphenyl 1,2-Dioxygenase, domain 1"/>
    <property type="match status" value="1"/>
</dbReference>
<dbReference type="InterPro" id="IPR041581">
    <property type="entry name" value="Glyoxalase_6"/>
</dbReference>
<reference evidence="2 4" key="1">
    <citation type="submission" date="2020-12" db="EMBL/GenBank/DDBJ databases">
        <title>Draft genome sequence of furan degrading bacterial strain FUR100.</title>
        <authorList>
            <person name="Woiski C."/>
        </authorList>
    </citation>
    <scope>NUCLEOTIDE SEQUENCE [LARGE SCALE GENOMIC DNA]</scope>
    <source>
        <strain evidence="2 4">FUR100</strain>
    </source>
</reference>
<proteinExistence type="predicted"/>